<feature type="region of interest" description="Disordered" evidence="1">
    <location>
        <begin position="175"/>
        <end position="194"/>
    </location>
</feature>
<accession>A0ABM5D2B5</accession>
<evidence type="ECO:0000313" key="3">
    <source>
        <dbReference type="RefSeq" id="XP_072815035.1"/>
    </source>
</evidence>
<gene>
    <name evidence="3" type="primary">LOC140695741</name>
</gene>
<evidence type="ECO:0000256" key="1">
    <source>
        <dbReference type="SAM" id="MobiDB-lite"/>
    </source>
</evidence>
<dbReference type="RefSeq" id="XP_072815035.1">
    <property type="nucleotide sequence ID" value="XM_072958934.1"/>
</dbReference>
<feature type="compositionally biased region" description="Pro residues" evidence="1">
    <location>
        <begin position="80"/>
        <end position="89"/>
    </location>
</feature>
<feature type="compositionally biased region" description="Basic and acidic residues" evidence="1">
    <location>
        <begin position="12"/>
        <end position="22"/>
    </location>
</feature>
<feature type="compositionally biased region" description="Basic and acidic residues" evidence="1">
    <location>
        <begin position="55"/>
        <end position="64"/>
    </location>
</feature>
<dbReference type="GeneID" id="140695741"/>
<feature type="region of interest" description="Disordered" evidence="1">
    <location>
        <begin position="1"/>
        <end position="142"/>
    </location>
</feature>
<name>A0ABM5D2B5_VICPA</name>
<organism evidence="2 3">
    <name type="scientific">Vicugna pacos</name>
    <name type="common">Alpaca</name>
    <name type="synonym">Lama pacos</name>
    <dbReference type="NCBI Taxonomy" id="30538"/>
    <lineage>
        <taxon>Eukaryota</taxon>
        <taxon>Metazoa</taxon>
        <taxon>Chordata</taxon>
        <taxon>Craniata</taxon>
        <taxon>Vertebrata</taxon>
        <taxon>Euteleostomi</taxon>
        <taxon>Mammalia</taxon>
        <taxon>Eutheria</taxon>
        <taxon>Laurasiatheria</taxon>
        <taxon>Artiodactyla</taxon>
        <taxon>Tylopoda</taxon>
        <taxon>Camelidae</taxon>
        <taxon>Vicugna</taxon>
    </lineage>
</organism>
<reference evidence="3" key="1">
    <citation type="submission" date="2025-08" db="UniProtKB">
        <authorList>
            <consortium name="RefSeq"/>
        </authorList>
    </citation>
    <scope>IDENTIFICATION</scope>
</reference>
<evidence type="ECO:0000313" key="2">
    <source>
        <dbReference type="Proteomes" id="UP001652581"/>
    </source>
</evidence>
<feature type="compositionally biased region" description="Low complexity" evidence="1">
    <location>
        <begin position="90"/>
        <end position="103"/>
    </location>
</feature>
<sequence>MKASGGLGAAGERTEGSAERAEPTSAFRTVSGTGGTPVPARNRGDPGNGRGRCVRAAEERDPKAGARSVPYRALGTSTGPRPPPPPPGPASTSPPYFSSISGIRSRRRCPRRGVSSCLSAAAEERAQARHSPMAAAPSGPLMPGRRCRCPRLRLTSTRASGLGRGQFRRRRVPWSLTRADAARPRHQAQQPSLSRECLTLRMRTTQHWPSLPLP</sequence>
<protein>
    <submittedName>
        <fullName evidence="3">Uncharacterized protein</fullName>
    </submittedName>
</protein>
<proteinExistence type="predicted"/>
<dbReference type="Proteomes" id="UP001652581">
    <property type="component" value="Chromosome 3"/>
</dbReference>
<keyword evidence="2" id="KW-1185">Reference proteome</keyword>